<proteinExistence type="predicted"/>
<dbReference type="PANTHER" id="PTHR35399:SF2">
    <property type="entry name" value="DUF839 DOMAIN-CONTAINING PROTEIN"/>
    <property type="match status" value="1"/>
</dbReference>
<dbReference type="Proteomes" id="UP000608154">
    <property type="component" value="Unassembled WGS sequence"/>
</dbReference>
<protein>
    <submittedName>
        <fullName evidence="2">Phosphatase</fullName>
    </submittedName>
</protein>
<reference evidence="2" key="1">
    <citation type="journal article" date="2014" name="Int. J. Syst. Evol. Microbiol.">
        <title>Complete genome sequence of Corynebacterium casei LMG S-19264T (=DSM 44701T), isolated from a smear-ripened cheese.</title>
        <authorList>
            <consortium name="US DOE Joint Genome Institute (JGI-PGF)"/>
            <person name="Walter F."/>
            <person name="Albersmeier A."/>
            <person name="Kalinowski J."/>
            <person name="Ruckert C."/>
        </authorList>
    </citation>
    <scope>NUCLEOTIDE SEQUENCE</scope>
    <source>
        <strain evidence="2">CGMCC 1.15095</strain>
    </source>
</reference>
<gene>
    <name evidence="2" type="ORF">GCM10011494_38310</name>
</gene>
<reference evidence="2" key="2">
    <citation type="submission" date="2020-09" db="EMBL/GenBank/DDBJ databases">
        <authorList>
            <person name="Sun Q."/>
            <person name="Zhou Y."/>
        </authorList>
    </citation>
    <scope>NUCLEOTIDE SEQUENCE</scope>
    <source>
        <strain evidence="2">CGMCC 1.15095</strain>
    </source>
</reference>
<dbReference type="InterPro" id="IPR008557">
    <property type="entry name" value="PhoX"/>
</dbReference>
<comment type="caution">
    <text evidence="2">The sequence shown here is derived from an EMBL/GenBank/DDBJ whole genome shotgun (WGS) entry which is preliminary data.</text>
</comment>
<feature type="region of interest" description="Disordered" evidence="1">
    <location>
        <begin position="583"/>
        <end position="612"/>
    </location>
</feature>
<dbReference type="Gene3D" id="2.60.40.10">
    <property type="entry name" value="Immunoglobulins"/>
    <property type="match status" value="1"/>
</dbReference>
<keyword evidence="3" id="KW-1185">Reference proteome</keyword>
<feature type="region of interest" description="Disordered" evidence="1">
    <location>
        <begin position="773"/>
        <end position="796"/>
    </location>
</feature>
<name>A0A916TW13_9SPHN</name>
<dbReference type="Pfam" id="PF05787">
    <property type="entry name" value="PhoX"/>
    <property type="match status" value="1"/>
</dbReference>
<organism evidence="2 3">
    <name type="scientific">Novosphingobium endophyticum</name>
    <dbReference type="NCBI Taxonomy" id="1955250"/>
    <lineage>
        <taxon>Bacteria</taxon>
        <taxon>Pseudomonadati</taxon>
        <taxon>Pseudomonadota</taxon>
        <taxon>Alphaproteobacteria</taxon>
        <taxon>Sphingomonadales</taxon>
        <taxon>Sphingomonadaceae</taxon>
        <taxon>Novosphingobium</taxon>
    </lineage>
</organism>
<sequence length="818" mass="85613">MTDLVPANGYTDGDVDTNDSCVPSLESLAAERFSRRQTLLGGAGASAMAFLGTSVLAACGPDDANNAPVVTAGQNAATSAGRVVTLTGNASDEHGIKSTAWSQTSGPDVELVGTGYTVTFIAPGVDAPTDLVFAFRATDRFGKSSTATTTVRVSPAVLGFAAAPKNLNDIVTVPAGYSVTVMTRVGDPIAAGVSAYANNGTDTDFARRIGDHGDALIFFGLDSAGARDDTSSARGLMVQNHENLSDQYLHPGNPSPSPRPQAEAIKEIEAHGVSVTEYRDSGDRTWSYVQDSGFNRRITPNTPMTLKGPAAGSAMMVTAYSPDGTAGRGTINNCANGLTDWATYLTCEENWAGYFGRDASDATARTARELTALARYGVTSTTGNYGWSSVASADTTFTRWNASVIGASASADFRNEPNQYGWVVEIDPYDPASAPRKRTALGRMGHEGAFLRTVEGRKVGVYMGDDARREYLYKYVSNATWDPADADATDRLGVGDKYLDDGALYVARFNADGTGEWLPLTFGQVPNRAASGSFPEYVFADQADILINARLAADAVGATPMDRPEWTAGNPVTGEIYLTLTNNNASNRPLNGTDAANPRHYGDPKLSGSTSFGNPQGHIIRLRETGGDTAATTFAWDIYLFGADSADADSNVNISGLAANNDFSSPDGLWFSRTSNPAGQGKPLLWIQTDDGAMTDRSNCMMLAALPGTVGDGGAVTITNRDSTGATAQQATIAGAPATAASLRRFLVGPVECEITGVDTTPDGRTLFVGIQHPGERGTPTAPSSNWPDSQSGSVAATVRPRSAIVAITKDDGGIIAL</sequence>
<dbReference type="InterPro" id="IPR013783">
    <property type="entry name" value="Ig-like_fold"/>
</dbReference>
<feature type="compositionally biased region" description="Polar residues" evidence="1">
    <location>
        <begin position="781"/>
        <end position="795"/>
    </location>
</feature>
<evidence type="ECO:0000256" key="1">
    <source>
        <dbReference type="SAM" id="MobiDB-lite"/>
    </source>
</evidence>
<evidence type="ECO:0000313" key="3">
    <source>
        <dbReference type="Proteomes" id="UP000608154"/>
    </source>
</evidence>
<dbReference type="AlphaFoldDB" id="A0A916TW13"/>
<dbReference type="Pfam" id="PF22352">
    <property type="entry name" value="K319L-like_PKD"/>
    <property type="match status" value="1"/>
</dbReference>
<evidence type="ECO:0000313" key="2">
    <source>
        <dbReference type="EMBL" id="GGC15767.1"/>
    </source>
</evidence>
<dbReference type="RefSeq" id="WP_188773168.1">
    <property type="nucleotide sequence ID" value="NZ_BMHK01000055.1"/>
</dbReference>
<dbReference type="PANTHER" id="PTHR35399">
    <property type="entry name" value="SLR8030 PROTEIN"/>
    <property type="match status" value="1"/>
</dbReference>
<accession>A0A916TW13</accession>
<dbReference type="EMBL" id="BMHK01000055">
    <property type="protein sequence ID" value="GGC15767.1"/>
    <property type="molecule type" value="Genomic_DNA"/>
</dbReference>